<dbReference type="Gene3D" id="3.30.1050.10">
    <property type="entry name" value="SCP2 sterol-binding domain"/>
    <property type="match status" value="1"/>
</dbReference>
<evidence type="ECO:0000259" key="2">
    <source>
        <dbReference type="Pfam" id="PF17668"/>
    </source>
</evidence>
<reference evidence="3 4" key="1">
    <citation type="submission" date="2023-11" db="EMBL/GenBank/DDBJ databases">
        <title>Novel species in genus Nocardioides.</title>
        <authorList>
            <person name="Zhou H."/>
        </authorList>
    </citation>
    <scope>NUCLEOTIDE SEQUENCE [LARGE SCALE GENOMIC DNA]</scope>
    <source>
        <strain evidence="3 4">S-58</strain>
    </source>
</reference>
<dbReference type="InterPro" id="IPR041380">
    <property type="entry name" value="Acetyltransf_17"/>
</dbReference>
<dbReference type="GO" id="GO:0016746">
    <property type="term" value="F:acyltransferase activity"/>
    <property type="evidence" value="ECO:0007669"/>
    <property type="project" value="UniProtKB-KW"/>
</dbReference>
<dbReference type="PANTHER" id="PTHR37817">
    <property type="entry name" value="N-ACETYLTRANSFERASE EIS"/>
    <property type="match status" value="1"/>
</dbReference>
<dbReference type="Proteomes" id="UP001291999">
    <property type="component" value="Unassembled WGS sequence"/>
</dbReference>
<dbReference type="RefSeq" id="WP_322425053.1">
    <property type="nucleotide sequence ID" value="NZ_JAXQPW010000006.1"/>
</dbReference>
<dbReference type="SUPFAM" id="SSF55729">
    <property type="entry name" value="Acyl-CoA N-acyltransferases (Nat)"/>
    <property type="match status" value="1"/>
</dbReference>
<evidence type="ECO:0000313" key="3">
    <source>
        <dbReference type="EMBL" id="MDZ5663219.1"/>
    </source>
</evidence>
<dbReference type="Pfam" id="PF13527">
    <property type="entry name" value="Acetyltransf_9"/>
    <property type="match status" value="1"/>
</dbReference>
<comment type="caution">
    <text evidence="3">The sequence shown here is derived from an EMBL/GenBank/DDBJ whole genome shotgun (WGS) entry which is preliminary data.</text>
</comment>
<dbReference type="InterPro" id="IPR025559">
    <property type="entry name" value="Eis_dom"/>
</dbReference>
<dbReference type="EC" id="2.3.1.-" evidence="3"/>
<gene>
    <name evidence="3" type="ORF">SFC79_15710</name>
</gene>
<name>A0ABU5KFK5_9ACTN</name>
<dbReference type="EMBL" id="JAXQPW010000006">
    <property type="protein sequence ID" value="MDZ5663219.1"/>
    <property type="molecule type" value="Genomic_DNA"/>
</dbReference>
<evidence type="ECO:0000313" key="4">
    <source>
        <dbReference type="Proteomes" id="UP001291999"/>
    </source>
</evidence>
<dbReference type="InterPro" id="IPR036527">
    <property type="entry name" value="SCP2_sterol-bd_dom_sf"/>
</dbReference>
<dbReference type="InterPro" id="IPR051554">
    <property type="entry name" value="Acetyltransferase_Eis"/>
</dbReference>
<organism evidence="3 4">
    <name type="scientific">Nocardioides renjunii</name>
    <dbReference type="NCBI Taxonomy" id="3095075"/>
    <lineage>
        <taxon>Bacteria</taxon>
        <taxon>Bacillati</taxon>
        <taxon>Actinomycetota</taxon>
        <taxon>Actinomycetes</taxon>
        <taxon>Propionibacteriales</taxon>
        <taxon>Nocardioidaceae</taxon>
        <taxon>Nocardioides</taxon>
    </lineage>
</organism>
<keyword evidence="3" id="KW-0012">Acyltransferase</keyword>
<keyword evidence="3" id="KW-0808">Transferase</keyword>
<keyword evidence="4" id="KW-1185">Reference proteome</keyword>
<feature type="domain" description="Enhanced intracellular survival protein" evidence="1">
    <location>
        <begin position="316"/>
        <end position="412"/>
    </location>
</feature>
<dbReference type="Pfam" id="PF17668">
    <property type="entry name" value="Acetyltransf_17"/>
    <property type="match status" value="1"/>
</dbReference>
<dbReference type="Pfam" id="PF13530">
    <property type="entry name" value="SCP2_2"/>
    <property type="match status" value="1"/>
</dbReference>
<evidence type="ECO:0000259" key="1">
    <source>
        <dbReference type="Pfam" id="PF13530"/>
    </source>
</evidence>
<proteinExistence type="predicted"/>
<dbReference type="InterPro" id="IPR016181">
    <property type="entry name" value="Acyl_CoA_acyltransferase"/>
</dbReference>
<dbReference type="Gene3D" id="3.40.630.30">
    <property type="match status" value="2"/>
</dbReference>
<protein>
    <submittedName>
        <fullName evidence="3">GNAT family N-acetyltransferase</fullName>
        <ecNumber evidence="3">2.3.1.-</ecNumber>
    </submittedName>
</protein>
<feature type="domain" description="Eis-like acetyltransferase" evidence="2">
    <location>
        <begin position="221"/>
        <end position="305"/>
    </location>
</feature>
<sequence length="418" mass="45984">MDYDVATLDLFDDSEPAVARRRGWIEGVLRGFRDDRPEDEMVQRWVGHYRADRAVVRGAWLPEGEFGAGPIPVATYASLDKTLNAGRGLLPLRMITDVTTSAAHRRRGLLRRFIEDDLADAVAQGVPMAALTASEATIYGRWGFGAATFRCGVEVDTTLGFEMRSSTDPGRVELIEPKDAWAHVKGVFDAFHARQRGSVEWPAQYEDIHTGAYDFDGGGANRKLRAAVHLDADGHVDGFVLFKHGEKYSLRVEEMIALTSQAQLALWSLLGRMDRIRTVTFNLFHPEDPLAWALTDLNRVRTTEIQEFLWLRVLDVPRALEARPWAGDGTVVLEVDDPQGHAAGRFEVTATDGTAAVARTDRAADVHVDASTLASLYLSAVPVGLLRRAGRVGGPDEGVRRFAAMADLAEPPHSLTGF</sequence>
<dbReference type="SUPFAM" id="SSF55718">
    <property type="entry name" value="SCP-like"/>
    <property type="match status" value="1"/>
</dbReference>
<accession>A0ABU5KFK5</accession>
<dbReference type="PANTHER" id="PTHR37817:SF1">
    <property type="entry name" value="N-ACETYLTRANSFERASE EIS"/>
    <property type="match status" value="1"/>
</dbReference>